<keyword evidence="1" id="KW-0812">Transmembrane</keyword>
<keyword evidence="3" id="KW-1185">Reference proteome</keyword>
<accession>A0ABV4JTW3</accession>
<proteinExistence type="predicted"/>
<sequence length="58" mass="6776">MKIYLLIIVVCLISYSLFSSYLAAKERHAEEVRKQLELEEHEKTKQVIAESVARILNK</sequence>
<dbReference type="RefSeq" id="WP_371150304.1">
    <property type="nucleotide sequence ID" value="NZ_JBFSOO010000004.1"/>
</dbReference>
<evidence type="ECO:0000313" key="2">
    <source>
        <dbReference type="EMBL" id="MEZ6853151.1"/>
    </source>
</evidence>
<evidence type="ECO:0000313" key="3">
    <source>
        <dbReference type="Proteomes" id="UP001568358"/>
    </source>
</evidence>
<comment type="caution">
    <text evidence="2">The sequence shown here is derived from an EMBL/GenBank/DDBJ whole genome shotgun (WGS) entry which is preliminary data.</text>
</comment>
<organism evidence="2 3">
    <name type="scientific">Halodesulfovibrio aestuarii</name>
    <dbReference type="NCBI Taxonomy" id="126333"/>
    <lineage>
        <taxon>Bacteria</taxon>
        <taxon>Pseudomonadati</taxon>
        <taxon>Thermodesulfobacteriota</taxon>
        <taxon>Desulfovibrionia</taxon>
        <taxon>Desulfovibrionales</taxon>
        <taxon>Desulfovibrionaceae</taxon>
        <taxon>Halodesulfovibrio</taxon>
    </lineage>
</organism>
<evidence type="ECO:0000256" key="1">
    <source>
        <dbReference type="SAM" id="Phobius"/>
    </source>
</evidence>
<keyword evidence="1" id="KW-0472">Membrane</keyword>
<protein>
    <submittedName>
        <fullName evidence="2">Uncharacterized protein</fullName>
    </submittedName>
</protein>
<reference evidence="2 3" key="1">
    <citation type="submission" date="2024-07" db="EMBL/GenBank/DDBJ databases">
        <title>Active virus-host system and metabolic interactions in a Lokiarchaeon culture.</title>
        <authorList>
            <person name="Ponce Toledo R.I."/>
            <person name="Rodrigues Oliveira T."/>
            <person name="Schleper C."/>
        </authorList>
    </citation>
    <scope>NUCLEOTIDE SEQUENCE [LARGE SCALE GENOMIC DNA]</scope>
    <source>
        <strain evidence="2 3">B35</strain>
    </source>
</reference>
<dbReference type="Proteomes" id="UP001568358">
    <property type="component" value="Unassembled WGS sequence"/>
</dbReference>
<name>A0ABV4JTW3_9BACT</name>
<gene>
    <name evidence="2" type="ORF">AB2Z07_06390</name>
</gene>
<dbReference type="EMBL" id="JBFSOO010000004">
    <property type="protein sequence ID" value="MEZ6853151.1"/>
    <property type="molecule type" value="Genomic_DNA"/>
</dbReference>
<keyword evidence="1" id="KW-1133">Transmembrane helix</keyword>
<feature type="transmembrane region" description="Helical" evidence="1">
    <location>
        <begin position="6"/>
        <end position="24"/>
    </location>
</feature>